<gene>
    <name evidence="1" type="ORF">BT67DRAFT_96879</name>
</gene>
<evidence type="ECO:0000313" key="1">
    <source>
        <dbReference type="EMBL" id="KAK4137160.1"/>
    </source>
</evidence>
<comment type="caution">
    <text evidence="1">The sequence shown here is derived from an EMBL/GenBank/DDBJ whole genome shotgun (WGS) entry which is preliminary data.</text>
</comment>
<protein>
    <submittedName>
        <fullName evidence="1">Uncharacterized protein</fullName>
    </submittedName>
</protein>
<evidence type="ECO:0000313" key="2">
    <source>
        <dbReference type="Proteomes" id="UP001304895"/>
    </source>
</evidence>
<dbReference type="AlphaFoldDB" id="A0AAN6UR32"/>
<organism evidence="1 2">
    <name type="scientific">Trichocladium antarcticum</name>
    <dbReference type="NCBI Taxonomy" id="1450529"/>
    <lineage>
        <taxon>Eukaryota</taxon>
        <taxon>Fungi</taxon>
        <taxon>Dikarya</taxon>
        <taxon>Ascomycota</taxon>
        <taxon>Pezizomycotina</taxon>
        <taxon>Sordariomycetes</taxon>
        <taxon>Sordariomycetidae</taxon>
        <taxon>Sordariales</taxon>
        <taxon>Chaetomiaceae</taxon>
        <taxon>Trichocladium</taxon>
    </lineage>
</organism>
<reference evidence="1" key="1">
    <citation type="journal article" date="2023" name="Mol. Phylogenet. Evol.">
        <title>Genome-scale phylogeny and comparative genomics of the fungal order Sordariales.</title>
        <authorList>
            <person name="Hensen N."/>
            <person name="Bonometti L."/>
            <person name="Westerberg I."/>
            <person name="Brannstrom I.O."/>
            <person name="Guillou S."/>
            <person name="Cros-Aarteil S."/>
            <person name="Calhoun S."/>
            <person name="Haridas S."/>
            <person name="Kuo A."/>
            <person name="Mondo S."/>
            <person name="Pangilinan J."/>
            <person name="Riley R."/>
            <person name="LaButti K."/>
            <person name="Andreopoulos B."/>
            <person name="Lipzen A."/>
            <person name="Chen C."/>
            <person name="Yan M."/>
            <person name="Daum C."/>
            <person name="Ng V."/>
            <person name="Clum A."/>
            <person name="Steindorff A."/>
            <person name="Ohm R.A."/>
            <person name="Martin F."/>
            <person name="Silar P."/>
            <person name="Natvig D.O."/>
            <person name="Lalanne C."/>
            <person name="Gautier V."/>
            <person name="Ament-Velasquez S.L."/>
            <person name="Kruys A."/>
            <person name="Hutchinson M.I."/>
            <person name="Powell A.J."/>
            <person name="Barry K."/>
            <person name="Miller A.N."/>
            <person name="Grigoriev I.V."/>
            <person name="Debuchy R."/>
            <person name="Gladieux P."/>
            <person name="Hiltunen Thoren M."/>
            <person name="Johannesson H."/>
        </authorList>
    </citation>
    <scope>NUCLEOTIDE SEQUENCE</scope>
    <source>
        <strain evidence="1">CBS 123565</strain>
    </source>
</reference>
<sequence>MSAIWPDSCRPDGPDIQYAPTPKHGYEAWLINAMLSRKGTSTKHITQHLTSPSTVGLSAGHFGVGCGGKGIRKPTGLVSGAGEFSVVQNGATSTGQIPRPAVFMRQTGHSGWDRALGGAGKGADCFLSSLLRWATRERWCRFLKLVLLVLLFDRCPRPGPGGCGLGWDCQNCLCCVYSATFLVVPDLQWNTDYIRVSV</sequence>
<dbReference type="Proteomes" id="UP001304895">
    <property type="component" value="Unassembled WGS sequence"/>
</dbReference>
<keyword evidence="2" id="KW-1185">Reference proteome</keyword>
<dbReference type="EMBL" id="MU853402">
    <property type="protein sequence ID" value="KAK4137160.1"/>
    <property type="molecule type" value="Genomic_DNA"/>
</dbReference>
<name>A0AAN6UR32_9PEZI</name>
<proteinExistence type="predicted"/>
<accession>A0AAN6UR32</accession>
<reference evidence="1" key="2">
    <citation type="submission" date="2023-05" db="EMBL/GenBank/DDBJ databases">
        <authorList>
            <consortium name="Lawrence Berkeley National Laboratory"/>
            <person name="Steindorff A."/>
            <person name="Hensen N."/>
            <person name="Bonometti L."/>
            <person name="Westerberg I."/>
            <person name="Brannstrom I.O."/>
            <person name="Guillou S."/>
            <person name="Cros-Aarteil S."/>
            <person name="Calhoun S."/>
            <person name="Haridas S."/>
            <person name="Kuo A."/>
            <person name="Mondo S."/>
            <person name="Pangilinan J."/>
            <person name="Riley R."/>
            <person name="Labutti K."/>
            <person name="Andreopoulos B."/>
            <person name="Lipzen A."/>
            <person name="Chen C."/>
            <person name="Yanf M."/>
            <person name="Daum C."/>
            <person name="Ng V."/>
            <person name="Clum A."/>
            <person name="Ohm R."/>
            <person name="Martin F."/>
            <person name="Silar P."/>
            <person name="Natvig D."/>
            <person name="Lalanne C."/>
            <person name="Gautier V."/>
            <person name="Ament-Velasquez S.L."/>
            <person name="Kruys A."/>
            <person name="Hutchinson M.I."/>
            <person name="Powell A.J."/>
            <person name="Barry K."/>
            <person name="Miller A.N."/>
            <person name="Grigoriev I.V."/>
            <person name="Debuchy R."/>
            <person name="Gladieux P."/>
            <person name="Thoren M.H."/>
            <person name="Johannesson H."/>
        </authorList>
    </citation>
    <scope>NUCLEOTIDE SEQUENCE</scope>
    <source>
        <strain evidence="1">CBS 123565</strain>
    </source>
</reference>